<organism evidence="3 4">
    <name type="scientific">Thiothrix lacustris</name>
    <dbReference type="NCBI Taxonomy" id="525917"/>
    <lineage>
        <taxon>Bacteria</taxon>
        <taxon>Pseudomonadati</taxon>
        <taxon>Pseudomonadota</taxon>
        <taxon>Gammaproteobacteria</taxon>
        <taxon>Thiotrichales</taxon>
        <taxon>Thiotrichaceae</taxon>
        <taxon>Thiothrix</taxon>
    </lineage>
</organism>
<gene>
    <name evidence="3" type="ORF">BWK73_46730</name>
</gene>
<accession>A0A1Y1QA51</accession>
<comment type="caution">
    <text evidence="3">The sequence shown here is derived from an EMBL/GenBank/DDBJ whole genome shotgun (WGS) entry which is preliminary data.</text>
</comment>
<dbReference type="Proteomes" id="UP000192491">
    <property type="component" value="Unassembled WGS sequence"/>
</dbReference>
<name>A0A1Y1QA51_9GAMM</name>
<evidence type="ECO:0000259" key="2">
    <source>
        <dbReference type="Pfam" id="PF06470"/>
    </source>
</evidence>
<dbReference type="GO" id="GO:0005694">
    <property type="term" value="C:chromosome"/>
    <property type="evidence" value="ECO:0007669"/>
    <property type="project" value="InterPro"/>
</dbReference>
<feature type="domain" description="SMC hinge" evidence="2">
    <location>
        <begin position="54"/>
        <end position="89"/>
    </location>
</feature>
<feature type="coiled-coil region" evidence="1">
    <location>
        <begin position="3"/>
        <end position="30"/>
    </location>
</feature>
<dbReference type="Pfam" id="PF06470">
    <property type="entry name" value="SMC_hinge"/>
    <property type="match status" value="1"/>
</dbReference>
<dbReference type="InterPro" id="IPR010935">
    <property type="entry name" value="SMC_hinge"/>
</dbReference>
<proteinExistence type="predicted"/>
<sequence length="102" mass="11362">QTQREVQTQLDQARSRRQALQGRLASLETLQQAGLEKADKTRNQWLKEHALDTAPRIAEILKVEAGWESAFETVLGEDLDAICFKTPSPLTPLPQGARGEIP</sequence>
<keyword evidence="1" id="KW-0175">Coiled coil</keyword>
<evidence type="ECO:0000313" key="3">
    <source>
        <dbReference type="EMBL" id="OQX01258.1"/>
    </source>
</evidence>
<evidence type="ECO:0000256" key="1">
    <source>
        <dbReference type="SAM" id="Coils"/>
    </source>
</evidence>
<reference evidence="3 4" key="1">
    <citation type="submission" date="2017-01" db="EMBL/GenBank/DDBJ databases">
        <title>Novel large sulfur bacteria in the metagenomes of groundwater-fed chemosynthetic microbial mats in the Lake Huron basin.</title>
        <authorList>
            <person name="Sharrar A.M."/>
            <person name="Flood B.E."/>
            <person name="Bailey J.V."/>
            <person name="Jones D.S."/>
            <person name="Biddanda B."/>
            <person name="Ruberg S.A."/>
            <person name="Marcus D.N."/>
            <person name="Dick G.J."/>
        </authorList>
    </citation>
    <scope>NUCLEOTIDE SEQUENCE [LARGE SCALE GENOMIC DNA]</scope>
    <source>
        <strain evidence="3">A8</strain>
    </source>
</reference>
<dbReference type="GO" id="GO:0005524">
    <property type="term" value="F:ATP binding"/>
    <property type="evidence" value="ECO:0007669"/>
    <property type="project" value="InterPro"/>
</dbReference>
<evidence type="ECO:0000313" key="4">
    <source>
        <dbReference type="Proteomes" id="UP000192491"/>
    </source>
</evidence>
<protein>
    <recommendedName>
        <fullName evidence="2">SMC hinge domain-containing protein</fullName>
    </recommendedName>
</protein>
<feature type="non-terminal residue" evidence="3">
    <location>
        <position position="1"/>
    </location>
</feature>
<dbReference type="AlphaFoldDB" id="A0A1Y1QA51"/>
<dbReference type="GO" id="GO:0051276">
    <property type="term" value="P:chromosome organization"/>
    <property type="evidence" value="ECO:0007669"/>
    <property type="project" value="InterPro"/>
</dbReference>
<dbReference type="EMBL" id="MTEJ01000593">
    <property type="protein sequence ID" value="OQX01258.1"/>
    <property type="molecule type" value="Genomic_DNA"/>
</dbReference>